<dbReference type="Pfam" id="PF00226">
    <property type="entry name" value="DnaJ"/>
    <property type="match status" value="1"/>
</dbReference>
<dbReference type="PRINTS" id="PR00625">
    <property type="entry name" value="JDOMAIN"/>
</dbReference>
<feature type="binding site" evidence="11">
    <location>
        <position position="187"/>
    </location>
    <ligand>
        <name>Zn(2+)</name>
        <dbReference type="ChEBI" id="CHEBI:29105"/>
        <label>2</label>
    </ligand>
</feature>
<dbReference type="GO" id="GO:0042026">
    <property type="term" value="P:protein refolding"/>
    <property type="evidence" value="ECO:0007669"/>
    <property type="project" value="TreeGrafter"/>
</dbReference>
<feature type="binding site" evidence="11">
    <location>
        <position position="173"/>
    </location>
    <ligand>
        <name>Zn(2+)</name>
        <dbReference type="ChEBI" id="CHEBI:29105"/>
        <label>1</label>
    </ligand>
</feature>
<sequence length="388" mass="41042">MAQREWVEKDFYKELGVSPDATEDQIKKAYRKLASEFHPDKNPEGAERFKAVSEAYSVLSDEAKKKEYDETRRLFANGGFGRRRFDTGGFGGFGGGDGVEFNLNDLFDAASRGGGTNIGDLFGGLFGRGASPRPSRPRRGNDLETETELDFVEAAKGVAMPLRLTSPAPCTNCHGSGARPGTSPKVCATCNGAGVINRNQGAFGFSEPCTDCRGSGSIIEHPCDECKGTGVTTRTRTINVRIPPGVEDGQRIRLAGQGEAGLRGAPSGDLYVTVHVRPDKVFGRDGDDLTVTVPVSFHELALGSTLSVPTLDGTVGVRVPKGTADGRILRVRGRGVPKRSGGSGDLLVTVKVAVPPNLEGAAQEALEAYAAAERASGFNPRAGWAGNR</sequence>
<comment type="subunit">
    <text evidence="11">Homodimer.</text>
</comment>
<protein>
    <recommendedName>
        <fullName evidence="10 11">Chaperone protein DnaJ</fullName>
    </recommendedName>
</protein>
<feature type="binding site" evidence="11">
    <location>
        <position position="223"/>
    </location>
    <ligand>
        <name>Zn(2+)</name>
        <dbReference type="ChEBI" id="CHEBI:29105"/>
        <label>1</label>
    </ligand>
</feature>
<dbReference type="PROSITE" id="PS00636">
    <property type="entry name" value="DNAJ_1"/>
    <property type="match status" value="1"/>
</dbReference>
<proteinExistence type="inferred from homology"/>
<dbReference type="SUPFAM" id="SSF57938">
    <property type="entry name" value="DnaJ/Hsp40 cysteine-rich domain"/>
    <property type="match status" value="1"/>
</dbReference>
<feature type="binding site" evidence="11">
    <location>
        <position position="209"/>
    </location>
    <ligand>
        <name>Zn(2+)</name>
        <dbReference type="ChEBI" id="CHEBI:29105"/>
        <label>2</label>
    </ligand>
</feature>
<reference evidence="16 17" key="3">
    <citation type="submission" date="2017-02" db="EMBL/GenBank/DDBJ databases">
        <title>The new phylogeny of genus Mycobacterium.</title>
        <authorList>
            <person name="Tortoli E."/>
            <person name="Trovato A."/>
            <person name="Cirillo D.M."/>
        </authorList>
    </citation>
    <scope>NUCLEOTIDE SEQUENCE [LARGE SCALE GENOMIC DNA]</scope>
    <source>
        <strain evidence="16 17">DSM 44049</strain>
    </source>
</reference>
<keyword evidence="4 11" id="KW-0677">Repeat</keyword>
<feature type="domain" description="CR-type" evidence="14">
    <location>
        <begin position="157"/>
        <end position="235"/>
    </location>
</feature>
<dbReference type="NCBIfam" id="NF010872">
    <property type="entry name" value="PRK14279.1"/>
    <property type="match status" value="1"/>
</dbReference>
<gene>
    <name evidence="15" type="primary">dnaJ1</name>
    <name evidence="11" type="synonym">dnaJ</name>
    <name evidence="16" type="ORF">BST27_15890</name>
</gene>
<dbReference type="GO" id="GO:0005737">
    <property type="term" value="C:cytoplasm"/>
    <property type="evidence" value="ECO:0007669"/>
    <property type="project" value="UniProtKB-SubCell"/>
</dbReference>
<keyword evidence="8 11" id="KW-0143">Chaperone</keyword>
<evidence type="ECO:0000256" key="10">
    <source>
        <dbReference type="ARBA" id="ARBA00067609"/>
    </source>
</evidence>
<dbReference type="CDD" id="cd10719">
    <property type="entry name" value="DnaJ_zf"/>
    <property type="match status" value="1"/>
</dbReference>
<dbReference type="NCBIfam" id="TIGR02349">
    <property type="entry name" value="DnaJ_bact"/>
    <property type="match status" value="1"/>
</dbReference>
<dbReference type="STRING" id="28445.BHQ20_14925"/>
<feature type="repeat" description="CXXCXGXG motif" evidence="11">
    <location>
        <begin position="187"/>
        <end position="194"/>
    </location>
</feature>
<dbReference type="CDD" id="cd06257">
    <property type="entry name" value="DnaJ"/>
    <property type="match status" value="1"/>
</dbReference>
<evidence type="ECO:0000256" key="4">
    <source>
        <dbReference type="ARBA" id="ARBA00022737"/>
    </source>
</evidence>
<keyword evidence="17" id="KW-1185">Reference proteome</keyword>
<dbReference type="FunFam" id="2.60.260.20:FF:000021">
    <property type="entry name" value="Chaperone protein DnaJ"/>
    <property type="match status" value="1"/>
</dbReference>
<dbReference type="EMBL" id="MVHT01000041">
    <property type="protein sequence ID" value="ORB02942.1"/>
    <property type="molecule type" value="Genomic_DNA"/>
</dbReference>
<dbReference type="GO" id="GO:0009408">
    <property type="term" value="P:response to heat"/>
    <property type="evidence" value="ECO:0007669"/>
    <property type="project" value="InterPro"/>
</dbReference>
<dbReference type="NCBIfam" id="NF008035">
    <property type="entry name" value="PRK10767.1"/>
    <property type="match status" value="1"/>
</dbReference>
<dbReference type="InterPro" id="IPR002939">
    <property type="entry name" value="DnaJ_C"/>
</dbReference>
<keyword evidence="2 11" id="KW-0235">DNA replication</keyword>
<dbReference type="Gene3D" id="1.10.287.110">
    <property type="entry name" value="DnaJ domain"/>
    <property type="match status" value="1"/>
</dbReference>
<dbReference type="GO" id="GO:0005524">
    <property type="term" value="F:ATP binding"/>
    <property type="evidence" value="ECO:0007669"/>
    <property type="project" value="InterPro"/>
</dbReference>
<evidence type="ECO:0000256" key="7">
    <source>
        <dbReference type="ARBA" id="ARBA00023016"/>
    </source>
</evidence>
<dbReference type="PANTHER" id="PTHR43096">
    <property type="entry name" value="DNAJ HOMOLOG 1, MITOCHONDRIAL-RELATED"/>
    <property type="match status" value="1"/>
</dbReference>
<dbReference type="Gene3D" id="2.60.260.20">
    <property type="entry name" value="Urease metallochaperone UreE, N-terminal domain"/>
    <property type="match status" value="2"/>
</dbReference>
<comment type="similarity">
    <text evidence="9 11">Belongs to the DnaJ family.</text>
</comment>
<keyword evidence="6 11" id="KW-0862">Zinc</keyword>
<feature type="repeat" description="CXXCXGXG motif" evidence="11">
    <location>
        <begin position="223"/>
        <end position="230"/>
    </location>
</feature>
<dbReference type="HAMAP" id="MF_01152">
    <property type="entry name" value="DnaJ"/>
    <property type="match status" value="1"/>
</dbReference>
<dbReference type="CDD" id="cd10747">
    <property type="entry name" value="DnaJ_C"/>
    <property type="match status" value="1"/>
</dbReference>
<name>A7BIZ3_MYCIE</name>
<evidence type="ECO:0000256" key="11">
    <source>
        <dbReference type="HAMAP-Rule" id="MF_01152"/>
    </source>
</evidence>
<evidence type="ECO:0000259" key="14">
    <source>
        <dbReference type="PROSITE" id="PS51188"/>
    </source>
</evidence>
<comment type="cofactor">
    <cofactor evidence="11">
        <name>Zn(2+)</name>
        <dbReference type="ChEBI" id="CHEBI:29105"/>
    </cofactor>
    <text evidence="11">Binds 2 Zn(2+) ions per monomer.</text>
</comment>
<dbReference type="Pfam" id="PF01556">
    <property type="entry name" value="DnaJ_C"/>
    <property type="match status" value="1"/>
</dbReference>
<dbReference type="GO" id="GO:0031072">
    <property type="term" value="F:heat shock protein binding"/>
    <property type="evidence" value="ECO:0007669"/>
    <property type="project" value="InterPro"/>
</dbReference>
<dbReference type="InterPro" id="IPR036410">
    <property type="entry name" value="HSP_DnaJ_Cys-rich_dom_sf"/>
</dbReference>
<evidence type="ECO:0000313" key="17">
    <source>
        <dbReference type="Proteomes" id="UP000192739"/>
    </source>
</evidence>
<feature type="repeat" description="CXXCXGXG motif" evidence="11">
    <location>
        <begin position="170"/>
        <end position="177"/>
    </location>
</feature>
<accession>A7BIZ3</accession>
<feature type="zinc finger region" description="CR-type" evidence="12">
    <location>
        <begin position="157"/>
        <end position="235"/>
    </location>
</feature>
<evidence type="ECO:0000256" key="9">
    <source>
        <dbReference type="ARBA" id="ARBA00061004"/>
    </source>
</evidence>
<dbReference type="Pfam" id="PF00684">
    <property type="entry name" value="DnaJ_CXXCXGXG"/>
    <property type="match status" value="1"/>
</dbReference>
<dbReference type="PROSITE" id="PS51188">
    <property type="entry name" value="ZF_CR"/>
    <property type="match status" value="1"/>
</dbReference>
<evidence type="ECO:0000256" key="12">
    <source>
        <dbReference type="PROSITE-ProRule" id="PRU00546"/>
    </source>
</evidence>
<evidence type="ECO:0000256" key="3">
    <source>
        <dbReference type="ARBA" id="ARBA00022723"/>
    </source>
</evidence>
<dbReference type="PROSITE" id="PS50076">
    <property type="entry name" value="DNAJ_2"/>
    <property type="match status" value="1"/>
</dbReference>
<dbReference type="EMBL" id="AB292542">
    <property type="protein sequence ID" value="BAF74461.1"/>
    <property type="molecule type" value="Genomic_DNA"/>
</dbReference>
<evidence type="ECO:0000256" key="6">
    <source>
        <dbReference type="ARBA" id="ARBA00022833"/>
    </source>
</evidence>
<dbReference type="FunFam" id="2.10.230.10:FF:000002">
    <property type="entry name" value="Molecular chaperone DnaJ"/>
    <property type="match status" value="1"/>
</dbReference>
<comment type="subcellular location">
    <subcellularLocation>
        <location evidence="11">Cytoplasm</location>
    </subcellularLocation>
</comment>
<evidence type="ECO:0000256" key="1">
    <source>
        <dbReference type="ARBA" id="ARBA00022490"/>
    </source>
</evidence>
<dbReference type="SUPFAM" id="SSF49493">
    <property type="entry name" value="HSP40/DnaJ peptide-binding domain"/>
    <property type="match status" value="2"/>
</dbReference>
<keyword evidence="3 11" id="KW-0479">Metal-binding</keyword>
<evidence type="ECO:0000313" key="16">
    <source>
        <dbReference type="EMBL" id="ORB02942.1"/>
    </source>
</evidence>
<evidence type="ECO:0000256" key="8">
    <source>
        <dbReference type="ARBA" id="ARBA00023186"/>
    </source>
</evidence>
<evidence type="ECO:0000313" key="15">
    <source>
        <dbReference type="EMBL" id="BAF74461.1"/>
    </source>
</evidence>
<dbReference type="InterPro" id="IPR036869">
    <property type="entry name" value="J_dom_sf"/>
</dbReference>
<keyword evidence="7 11" id="KW-0346">Stress response</keyword>
<comment type="function">
    <text evidence="11">Participates actively in the response to hyperosmotic and heat shock by preventing the aggregation of stress-denatured proteins and by disaggregating proteins, also in an autonomous, DnaK-independent fashion. Unfolded proteins bind initially to DnaJ; upon interaction with the DnaJ-bound protein, DnaK hydrolyzes its bound ATP, resulting in the formation of a stable complex. GrpE releases ADP from DnaK; ATP binding to DnaK triggers the release of the substrate protein, thus completing the reaction cycle. Several rounds of ATP-dependent interactions between DnaJ, DnaK and GrpE are required for fully efficient folding. Also involved, together with DnaK and GrpE, in the DNA replication of plasmids through activation of initiation proteins.</text>
</comment>
<organism evidence="15">
    <name type="scientific">Mycobacterium intermedium</name>
    <dbReference type="NCBI Taxonomy" id="28445"/>
    <lineage>
        <taxon>Bacteria</taxon>
        <taxon>Bacillati</taxon>
        <taxon>Actinomycetota</taxon>
        <taxon>Actinomycetes</taxon>
        <taxon>Mycobacteriales</taxon>
        <taxon>Mycobacteriaceae</taxon>
        <taxon>Mycobacterium</taxon>
        <taxon>Mycobacterium simiae complex</taxon>
    </lineage>
</organism>
<dbReference type="InterPro" id="IPR008971">
    <property type="entry name" value="HSP40/DnaJ_pept-bd"/>
</dbReference>
<dbReference type="OrthoDB" id="9779889at2"/>
<evidence type="ECO:0000259" key="13">
    <source>
        <dbReference type="PROSITE" id="PS50076"/>
    </source>
</evidence>
<dbReference type="Proteomes" id="UP000192739">
    <property type="component" value="Unassembled WGS sequence"/>
</dbReference>
<dbReference type="SMART" id="SM00271">
    <property type="entry name" value="DnaJ"/>
    <property type="match status" value="1"/>
</dbReference>
<dbReference type="GO" id="GO:0006260">
    <property type="term" value="P:DNA replication"/>
    <property type="evidence" value="ECO:0007669"/>
    <property type="project" value="UniProtKB-KW"/>
</dbReference>
<dbReference type="Gene3D" id="2.10.230.10">
    <property type="entry name" value="Heat shock protein DnaJ, cysteine-rich domain"/>
    <property type="match status" value="1"/>
</dbReference>
<keyword evidence="1 11" id="KW-0963">Cytoplasm</keyword>
<dbReference type="InterPro" id="IPR018253">
    <property type="entry name" value="DnaJ_domain_CS"/>
</dbReference>
<dbReference type="GO" id="GO:0008270">
    <property type="term" value="F:zinc ion binding"/>
    <property type="evidence" value="ECO:0007669"/>
    <property type="project" value="UniProtKB-UniRule"/>
</dbReference>
<feature type="binding site" evidence="11">
    <location>
        <position position="212"/>
    </location>
    <ligand>
        <name>Zn(2+)</name>
        <dbReference type="ChEBI" id="CHEBI:29105"/>
        <label>2</label>
    </ligand>
</feature>
<dbReference type="SUPFAM" id="SSF46565">
    <property type="entry name" value="Chaperone J-domain"/>
    <property type="match status" value="1"/>
</dbReference>
<evidence type="ECO:0000256" key="5">
    <source>
        <dbReference type="ARBA" id="ARBA00022771"/>
    </source>
</evidence>
<feature type="binding site" evidence="11">
    <location>
        <position position="170"/>
    </location>
    <ligand>
        <name>Zn(2+)</name>
        <dbReference type="ChEBI" id="CHEBI:29105"/>
        <label>1</label>
    </ligand>
</feature>
<feature type="binding site" evidence="11">
    <location>
        <position position="226"/>
    </location>
    <ligand>
        <name>Zn(2+)</name>
        <dbReference type="ChEBI" id="CHEBI:29105"/>
        <label>1</label>
    </ligand>
</feature>
<dbReference type="InterPro" id="IPR012724">
    <property type="entry name" value="DnaJ"/>
</dbReference>
<comment type="domain">
    <text evidence="11">The J domain is necessary and sufficient to stimulate DnaK ATPase activity. Zinc center 1 plays an important role in the autonomous, DnaK-independent chaperone activity of DnaJ. Zinc center 2 is essential for interaction with DnaK and for DnaJ activity.</text>
</comment>
<feature type="repeat" description="CXXCXGXG motif" evidence="11">
    <location>
        <begin position="209"/>
        <end position="216"/>
    </location>
</feature>
<keyword evidence="5 11" id="KW-0863">Zinc-finger</keyword>
<dbReference type="InterPro" id="IPR001305">
    <property type="entry name" value="HSP_DnaJ_Cys-rich_dom"/>
</dbReference>
<feature type="domain" description="J" evidence="13">
    <location>
        <begin position="10"/>
        <end position="72"/>
    </location>
</feature>
<dbReference type="PANTHER" id="PTHR43096:SF54">
    <property type="entry name" value="CHAPERONE PROTEIN DNAJ 1"/>
    <property type="match status" value="1"/>
</dbReference>
<evidence type="ECO:0000256" key="2">
    <source>
        <dbReference type="ARBA" id="ARBA00022705"/>
    </source>
</evidence>
<dbReference type="GO" id="GO:0051082">
    <property type="term" value="F:unfolded protein binding"/>
    <property type="evidence" value="ECO:0007669"/>
    <property type="project" value="UniProtKB-UniRule"/>
</dbReference>
<dbReference type="AlphaFoldDB" id="A7BIZ3"/>
<reference evidence="15" key="1">
    <citation type="journal article" date="2007" name="Syst. Appl. Microbiol.">
        <title>Mycobacterium species identification - A new approach via dnaJ gene sequencing.</title>
        <authorList>
            <person name="Yamada-Noda M."/>
            <person name="Ohkusu K."/>
            <person name="Hata H."/>
            <person name="Shah M.M."/>
            <person name="Nhung P.H."/>
            <person name="Sun X.S."/>
            <person name="Hayashi M."/>
            <person name="Ezaki T."/>
        </authorList>
    </citation>
    <scope>NUCLEOTIDE SEQUENCE</scope>
    <source>
        <strain evidence="15">GTC 689</strain>
    </source>
</reference>
<feature type="binding site" evidence="11">
    <location>
        <position position="190"/>
    </location>
    <ligand>
        <name>Zn(2+)</name>
        <dbReference type="ChEBI" id="CHEBI:29105"/>
        <label>2</label>
    </ligand>
</feature>
<dbReference type="RefSeq" id="WP_069419924.1">
    <property type="nucleotide sequence ID" value="NZ_CBCRZH010000116.1"/>
</dbReference>
<dbReference type="InterPro" id="IPR001623">
    <property type="entry name" value="DnaJ_domain"/>
</dbReference>
<reference evidence="15" key="2">
    <citation type="submission" date="2007-02" db="EMBL/GenBank/DDBJ databases">
        <authorList>
            <person name="Noda M."/>
            <person name="Ezaki T."/>
        </authorList>
    </citation>
    <scope>NUCLEOTIDE SEQUENCE</scope>
    <source>
        <strain evidence="15">GTC 689</strain>
    </source>
</reference>